<evidence type="ECO:0008006" key="5">
    <source>
        <dbReference type="Google" id="ProtNLM"/>
    </source>
</evidence>
<evidence type="ECO:0000256" key="1">
    <source>
        <dbReference type="SAM" id="Phobius"/>
    </source>
</evidence>
<reference evidence="3" key="1">
    <citation type="submission" date="2020-11" db="EMBL/GenBank/DDBJ databases">
        <title>Nocardioides sp. nov., isolated from Soil of Cynanchum wilfordii Hemsley rhizosphere.</title>
        <authorList>
            <person name="Lee J.-S."/>
            <person name="Suh M.K."/>
            <person name="Kim J.-S."/>
        </authorList>
    </citation>
    <scope>NUCLEOTIDE SEQUENCE</scope>
    <source>
        <strain evidence="3">KCTC 19275</strain>
    </source>
</reference>
<feature type="signal peptide" evidence="2">
    <location>
        <begin position="1"/>
        <end position="25"/>
    </location>
</feature>
<keyword evidence="1" id="KW-0472">Membrane</keyword>
<name>A0A930YF51_9ACTN</name>
<evidence type="ECO:0000313" key="3">
    <source>
        <dbReference type="EMBL" id="MBF4764443.1"/>
    </source>
</evidence>
<feature type="transmembrane region" description="Helical" evidence="1">
    <location>
        <begin position="113"/>
        <end position="131"/>
    </location>
</feature>
<gene>
    <name evidence="3" type="ORF">ISU07_15020</name>
</gene>
<feature type="transmembrane region" description="Helical" evidence="1">
    <location>
        <begin position="50"/>
        <end position="72"/>
    </location>
</feature>
<proteinExistence type="predicted"/>
<comment type="caution">
    <text evidence="3">The sequence shown here is derived from an EMBL/GenBank/DDBJ whole genome shotgun (WGS) entry which is preliminary data.</text>
</comment>
<protein>
    <recommendedName>
        <fullName evidence="5">DUF1761 domain-containing protein</fullName>
    </recommendedName>
</protein>
<keyword evidence="4" id="KW-1185">Reference proteome</keyword>
<dbReference type="RefSeq" id="WP_194707632.1">
    <property type="nucleotide sequence ID" value="NZ_JADKPN010000009.1"/>
</dbReference>
<keyword evidence="2" id="KW-0732">Signal</keyword>
<dbReference type="Proteomes" id="UP000640489">
    <property type="component" value="Unassembled WGS sequence"/>
</dbReference>
<sequence>MSTQVIAALAVALLALAAAFQVALAAGAPWGAAAYGGHAASGDGALPRRYRLGSGAAAAVLLGAMWVVLASAAMVGRGPLSSTVLTLTLWCLAALFALNTLGNARGRHPVERWGASTVTALLAVLCALLAAS</sequence>
<keyword evidence="1" id="KW-1133">Transmembrane helix</keyword>
<organism evidence="3 4">
    <name type="scientific">Nocardioides islandensis</name>
    <dbReference type="NCBI Taxonomy" id="433663"/>
    <lineage>
        <taxon>Bacteria</taxon>
        <taxon>Bacillati</taxon>
        <taxon>Actinomycetota</taxon>
        <taxon>Actinomycetes</taxon>
        <taxon>Propionibacteriales</taxon>
        <taxon>Nocardioidaceae</taxon>
        <taxon>Nocardioides</taxon>
    </lineage>
</organism>
<dbReference type="AlphaFoldDB" id="A0A930YF51"/>
<evidence type="ECO:0000313" key="4">
    <source>
        <dbReference type="Proteomes" id="UP000640489"/>
    </source>
</evidence>
<accession>A0A930YF51</accession>
<dbReference type="EMBL" id="JADKPN010000009">
    <property type="protein sequence ID" value="MBF4764443.1"/>
    <property type="molecule type" value="Genomic_DNA"/>
</dbReference>
<evidence type="ECO:0000256" key="2">
    <source>
        <dbReference type="SAM" id="SignalP"/>
    </source>
</evidence>
<feature type="transmembrane region" description="Helical" evidence="1">
    <location>
        <begin position="84"/>
        <end position="101"/>
    </location>
</feature>
<feature type="chain" id="PRO_5036927887" description="DUF1761 domain-containing protein" evidence="2">
    <location>
        <begin position="26"/>
        <end position="132"/>
    </location>
</feature>
<keyword evidence="1" id="KW-0812">Transmembrane</keyword>